<dbReference type="OrthoDB" id="45930at2759"/>
<dbReference type="GO" id="GO:0045046">
    <property type="term" value="P:protein import into peroxisome membrane"/>
    <property type="evidence" value="ECO:0007669"/>
    <property type="project" value="TreeGrafter"/>
</dbReference>
<keyword evidence="2" id="KW-0472">Membrane</keyword>
<accession>A0A0J6FDM5</accession>
<dbReference type="PANTHER" id="PTHR28080">
    <property type="entry name" value="PEROXISOMAL BIOGENESIS FACTOR 3"/>
    <property type="match status" value="1"/>
</dbReference>
<dbReference type="VEuPathDB" id="FungiDB:CPAG_03320"/>
<dbReference type="Pfam" id="PF04882">
    <property type="entry name" value="Peroxin-3"/>
    <property type="match status" value="1"/>
</dbReference>
<feature type="region of interest" description="Disordered" evidence="1">
    <location>
        <begin position="107"/>
        <end position="128"/>
    </location>
</feature>
<dbReference type="PANTHER" id="PTHR28080:SF1">
    <property type="entry name" value="PEROXISOMAL BIOGENESIS FACTOR 3"/>
    <property type="match status" value="1"/>
</dbReference>
<protein>
    <submittedName>
        <fullName evidence="3">Peroxisomal membrane protein Per9p</fullName>
    </submittedName>
</protein>
<dbReference type="EMBL" id="DS268110">
    <property type="protein sequence ID" value="KMM66984.1"/>
    <property type="molecule type" value="Genomic_DNA"/>
</dbReference>
<name>A0A0J6FDM5_COCPO</name>
<dbReference type="Proteomes" id="UP000054567">
    <property type="component" value="Unassembled WGS sequence"/>
</dbReference>
<sequence length="526" mass="57984">MISATRRWLRQHRKGLAIGAGVVGIGYLATQYVFSKISEASERMSSERIARENLRRRFEQNQSDCTFTVLALLPTATENILAALPIEELTNELQQKRAARLAKLTASEMQGSEMSSGPPSMTEDDVSSLRSDNYVHASQVVDSTTGEQAQRAKSRTQLWNDLKINSLTRSFTLLYTLSLLTLLTRIQLNLLGRRNYLSSVVALASPPQNPSTISLEDDDNPEHSFGNDFETNRRYLTFSWWLLHRGWKDLMAEVEAAVKDVFGEVNPREDITHEKLSELTLAVRKKVEGATSGERRVRKWLPYLLPPREQEDFVLQESGVLSATEASPQSAATLRHLLDETSDLIDSPSFTHVFSLLNNEAFSHLIDTKCATEAFKGLSQAQKKEQSPPFSSTATMVPVAEPSAPKTKLASILAVISRQSHVIGNGTNPPNEYLSIMEREVRELEAFAAVIYSSNFDLNPSMSMLGTKIGPEGPSTAVEDAPGGEASIIELPIPSAETASVANAEPNEAGQDFGFEKAWGKAVEQS</sequence>
<evidence type="ECO:0000313" key="4">
    <source>
        <dbReference type="Proteomes" id="UP000054567"/>
    </source>
</evidence>
<dbReference type="AlphaFoldDB" id="A0A0J6FDM5"/>
<proteinExistence type="predicted"/>
<evidence type="ECO:0000256" key="1">
    <source>
        <dbReference type="SAM" id="MobiDB-lite"/>
    </source>
</evidence>
<feature type="compositionally biased region" description="Polar residues" evidence="1">
    <location>
        <begin position="107"/>
        <end position="119"/>
    </location>
</feature>
<gene>
    <name evidence="3" type="ORF">CPAG_03320</name>
</gene>
<dbReference type="GO" id="GO:0005778">
    <property type="term" value="C:peroxisomal membrane"/>
    <property type="evidence" value="ECO:0007669"/>
    <property type="project" value="InterPro"/>
</dbReference>
<keyword evidence="2" id="KW-1133">Transmembrane helix</keyword>
<evidence type="ECO:0000256" key="2">
    <source>
        <dbReference type="SAM" id="Phobius"/>
    </source>
</evidence>
<evidence type="ECO:0000313" key="3">
    <source>
        <dbReference type="EMBL" id="KMM66984.1"/>
    </source>
</evidence>
<feature type="transmembrane region" description="Helical" evidence="2">
    <location>
        <begin position="16"/>
        <end position="34"/>
    </location>
</feature>
<reference evidence="4" key="2">
    <citation type="journal article" date="2009" name="Genome Res.">
        <title>Comparative genomic analyses of the human fungal pathogens Coccidioides and their relatives.</title>
        <authorList>
            <person name="Sharpton T.J."/>
            <person name="Stajich J.E."/>
            <person name="Rounsley S.D."/>
            <person name="Gardner M.J."/>
            <person name="Wortman J.R."/>
            <person name="Jordar V.S."/>
            <person name="Maiti R."/>
            <person name="Kodira C.D."/>
            <person name="Neafsey D.E."/>
            <person name="Zeng Q."/>
            <person name="Hung C.-Y."/>
            <person name="McMahan C."/>
            <person name="Muszewska A."/>
            <person name="Grynberg M."/>
            <person name="Mandel M.A."/>
            <person name="Kellner E.M."/>
            <person name="Barker B.M."/>
            <person name="Galgiani J.N."/>
            <person name="Orbach M.J."/>
            <person name="Kirkland T.N."/>
            <person name="Cole G.T."/>
            <person name="Henn M.R."/>
            <person name="Birren B.W."/>
            <person name="Taylor J.W."/>
        </authorList>
    </citation>
    <scope>NUCLEOTIDE SEQUENCE [LARGE SCALE GENOMIC DNA]</scope>
    <source>
        <strain evidence="4">RMSCC 3488</strain>
    </source>
</reference>
<dbReference type="GO" id="GO:0030674">
    <property type="term" value="F:protein-macromolecule adaptor activity"/>
    <property type="evidence" value="ECO:0007669"/>
    <property type="project" value="TreeGrafter"/>
</dbReference>
<reference evidence="4" key="3">
    <citation type="journal article" date="2010" name="Genome Res.">
        <title>Population genomic sequencing of Coccidioides fungi reveals recent hybridization and transposon control.</title>
        <authorList>
            <person name="Neafsey D.E."/>
            <person name="Barker B.M."/>
            <person name="Sharpton T.J."/>
            <person name="Stajich J.E."/>
            <person name="Park D.J."/>
            <person name="Whiston E."/>
            <person name="Hung C.-Y."/>
            <person name="McMahan C."/>
            <person name="White J."/>
            <person name="Sykes S."/>
            <person name="Heiman D."/>
            <person name="Young S."/>
            <person name="Zeng Q."/>
            <person name="Abouelleil A."/>
            <person name="Aftuck L."/>
            <person name="Bessette D."/>
            <person name="Brown A."/>
            <person name="FitzGerald M."/>
            <person name="Lui A."/>
            <person name="Macdonald J.P."/>
            <person name="Priest M."/>
            <person name="Orbach M.J."/>
            <person name="Galgiani J.N."/>
            <person name="Kirkland T.N."/>
            <person name="Cole G.T."/>
            <person name="Birren B.W."/>
            <person name="Henn M.R."/>
            <person name="Taylor J.W."/>
            <person name="Rounsley S.D."/>
        </authorList>
    </citation>
    <scope>NUCLEOTIDE SEQUENCE [LARGE SCALE GENOMIC DNA]</scope>
    <source>
        <strain evidence="4">RMSCC 3488</strain>
    </source>
</reference>
<organism evidence="3 4">
    <name type="scientific">Coccidioides posadasii RMSCC 3488</name>
    <dbReference type="NCBI Taxonomy" id="454284"/>
    <lineage>
        <taxon>Eukaryota</taxon>
        <taxon>Fungi</taxon>
        <taxon>Dikarya</taxon>
        <taxon>Ascomycota</taxon>
        <taxon>Pezizomycotina</taxon>
        <taxon>Eurotiomycetes</taxon>
        <taxon>Eurotiomycetidae</taxon>
        <taxon>Onygenales</taxon>
        <taxon>Onygenaceae</taxon>
        <taxon>Coccidioides</taxon>
    </lineage>
</organism>
<reference evidence="3 4" key="1">
    <citation type="submission" date="2007-06" db="EMBL/GenBank/DDBJ databases">
        <title>The Genome Sequence of Coccidioides posadasii RMSCC_3488.</title>
        <authorList>
            <consortium name="Coccidioides Genome Resources Consortium"/>
            <consortium name="The Broad Institute Genome Sequencing Platform"/>
            <person name="Henn M.R."/>
            <person name="Sykes S."/>
            <person name="Young S."/>
            <person name="Jaffe D."/>
            <person name="Berlin A."/>
            <person name="Alvarez P."/>
            <person name="Butler J."/>
            <person name="Gnerre S."/>
            <person name="Grabherr M."/>
            <person name="Mauceli E."/>
            <person name="Brockman W."/>
            <person name="Kodira C."/>
            <person name="Alvarado L."/>
            <person name="Zeng Q."/>
            <person name="Crawford M."/>
            <person name="Antoine C."/>
            <person name="Devon K."/>
            <person name="Galgiani J."/>
            <person name="Orsborn K."/>
            <person name="Lewis M.L."/>
            <person name="Nusbaum C."/>
            <person name="Galagan J."/>
            <person name="Birren B."/>
        </authorList>
    </citation>
    <scope>NUCLEOTIDE SEQUENCE [LARGE SCALE GENOMIC DNA]</scope>
    <source>
        <strain evidence="3 4">RMSCC 3488</strain>
    </source>
</reference>
<dbReference type="InterPro" id="IPR006966">
    <property type="entry name" value="Peroxin-3"/>
</dbReference>
<keyword evidence="2" id="KW-0812">Transmembrane</keyword>